<accession>A0ABS1SM38</accession>
<dbReference type="RefSeq" id="WP_202345849.1">
    <property type="nucleotide sequence ID" value="NZ_BAAAPI010000005.1"/>
</dbReference>
<sequence length="200" mass="21228">MSTSRESYHHGRLADALEEAALHLLEQMPAAEISLREVARAANVSHNAPYHHFRDRLGLLKALAERSMDDLTAAVEAAIDGAGVEADARLRAGGAAYIRFAVAHPHAFNVVYDPLVCVPTQPSVAMAPRIERLERVLAETVAATGLVAEAEIRALWGLVHGLGTLCAAGHFTEAEALAASDAAITRLLAGLTREENAIDG</sequence>
<evidence type="ECO:0000259" key="5">
    <source>
        <dbReference type="PROSITE" id="PS50977"/>
    </source>
</evidence>
<dbReference type="Gene3D" id="1.10.357.10">
    <property type="entry name" value="Tetracycline Repressor, domain 2"/>
    <property type="match status" value="1"/>
</dbReference>
<dbReference type="InterPro" id="IPR050624">
    <property type="entry name" value="HTH-type_Tx_Regulator"/>
</dbReference>
<dbReference type="SUPFAM" id="SSF46689">
    <property type="entry name" value="Homeodomain-like"/>
    <property type="match status" value="1"/>
</dbReference>
<proteinExistence type="predicted"/>
<evidence type="ECO:0000256" key="4">
    <source>
        <dbReference type="PROSITE-ProRule" id="PRU00335"/>
    </source>
</evidence>
<dbReference type="Pfam" id="PF00440">
    <property type="entry name" value="TetR_N"/>
    <property type="match status" value="1"/>
</dbReference>
<dbReference type="PANTHER" id="PTHR43479">
    <property type="entry name" value="ACREF/ENVCD OPERON REPRESSOR-RELATED"/>
    <property type="match status" value="1"/>
</dbReference>
<keyword evidence="2 4" id="KW-0238">DNA-binding</keyword>
<dbReference type="InterPro" id="IPR036271">
    <property type="entry name" value="Tet_transcr_reg_TetR-rel_C_sf"/>
</dbReference>
<dbReference type="InterPro" id="IPR009057">
    <property type="entry name" value="Homeodomain-like_sf"/>
</dbReference>
<name>A0ABS1SM38_9MICO</name>
<comment type="caution">
    <text evidence="6">The sequence shown here is derived from an EMBL/GenBank/DDBJ whole genome shotgun (WGS) entry which is preliminary data.</text>
</comment>
<evidence type="ECO:0000256" key="2">
    <source>
        <dbReference type="ARBA" id="ARBA00023125"/>
    </source>
</evidence>
<dbReference type="InterPro" id="IPR025996">
    <property type="entry name" value="MT1864/Rv1816-like_C"/>
</dbReference>
<feature type="domain" description="HTH tetR-type" evidence="5">
    <location>
        <begin position="11"/>
        <end position="71"/>
    </location>
</feature>
<dbReference type="InterPro" id="IPR001647">
    <property type="entry name" value="HTH_TetR"/>
</dbReference>
<evidence type="ECO:0000256" key="1">
    <source>
        <dbReference type="ARBA" id="ARBA00023015"/>
    </source>
</evidence>
<dbReference type="PROSITE" id="PS50977">
    <property type="entry name" value="HTH_TETR_2"/>
    <property type="match status" value="1"/>
</dbReference>
<reference evidence="6 7" key="1">
    <citation type="submission" date="2018-09" db="EMBL/GenBank/DDBJ databases">
        <title>Comparative genomics of Leucobacter spp.</title>
        <authorList>
            <person name="Reis A.C."/>
            <person name="Kolvenbach B.A."/>
            <person name="Corvini P.F.X."/>
            <person name="Nunes O.C."/>
        </authorList>
    </citation>
    <scope>NUCLEOTIDE SEQUENCE [LARGE SCALE GENOMIC DNA]</scope>
    <source>
        <strain evidence="6 7">TAN 31504</strain>
    </source>
</reference>
<dbReference type="Pfam" id="PF13305">
    <property type="entry name" value="TetR_C_33"/>
    <property type="match status" value="1"/>
</dbReference>
<dbReference type="EMBL" id="QYAC01000008">
    <property type="protein sequence ID" value="MBL3680579.1"/>
    <property type="molecule type" value="Genomic_DNA"/>
</dbReference>
<dbReference type="PANTHER" id="PTHR43479:SF11">
    <property type="entry name" value="ACREF_ENVCD OPERON REPRESSOR-RELATED"/>
    <property type="match status" value="1"/>
</dbReference>
<feature type="DNA-binding region" description="H-T-H motif" evidence="4">
    <location>
        <begin position="34"/>
        <end position="53"/>
    </location>
</feature>
<gene>
    <name evidence="6" type="ORF">D3230_14955</name>
</gene>
<protein>
    <submittedName>
        <fullName evidence="6">TetR/AcrR family transcriptional regulator</fullName>
    </submittedName>
</protein>
<keyword evidence="3" id="KW-0804">Transcription</keyword>
<dbReference type="Proteomes" id="UP001645859">
    <property type="component" value="Unassembled WGS sequence"/>
</dbReference>
<dbReference type="SUPFAM" id="SSF48498">
    <property type="entry name" value="Tetracyclin repressor-like, C-terminal domain"/>
    <property type="match status" value="1"/>
</dbReference>
<keyword evidence="1" id="KW-0805">Transcription regulation</keyword>
<evidence type="ECO:0000256" key="3">
    <source>
        <dbReference type="ARBA" id="ARBA00023163"/>
    </source>
</evidence>
<evidence type="ECO:0000313" key="6">
    <source>
        <dbReference type="EMBL" id="MBL3680579.1"/>
    </source>
</evidence>
<evidence type="ECO:0000313" key="7">
    <source>
        <dbReference type="Proteomes" id="UP001645859"/>
    </source>
</evidence>
<organism evidence="6 7">
    <name type="scientific">Leucobacter chromiireducens subsp. solipictus</name>
    <dbReference type="NCBI Taxonomy" id="398235"/>
    <lineage>
        <taxon>Bacteria</taxon>
        <taxon>Bacillati</taxon>
        <taxon>Actinomycetota</taxon>
        <taxon>Actinomycetes</taxon>
        <taxon>Micrococcales</taxon>
        <taxon>Microbacteriaceae</taxon>
        <taxon>Leucobacter</taxon>
    </lineage>
</organism>
<keyword evidence="7" id="KW-1185">Reference proteome</keyword>